<dbReference type="InterPro" id="IPR000210">
    <property type="entry name" value="BTB/POZ_dom"/>
</dbReference>
<dbReference type="InParanoid" id="A0A1E7FIT6"/>
<evidence type="ECO:0000259" key="1">
    <source>
        <dbReference type="PROSITE" id="PS50097"/>
    </source>
</evidence>
<sequence>MEESTVSNDDDKKRKRSSSINSFDRNVYLVGTKNCPLDYDSEDSDDSEGRSNKSWFKGFSEDKSWFTSKRSWFKGLCWTKSPEEAAKYSDWSLDVKRQDATDYGTVVEKKIEEAMVATKVPFRNDTLLDAKDSKKTADGTVITYSVHRNILELHSDYFKGIFGRAFRESNKKRNIIKLPTSVVTLQHFETFLNYCYTGKLKLHSNNAVAMVYFGDYLDDKELSKRGQNFIWYSIKNASGEDLSAYYRDAKGLLMEDLQKAIEHICARRPKVMSVNTALSKIPDLQFWCNVWEARKHYQNEFKFHSKQWSENAVHFIQQHRDIIDVSAFRVLTDIDSLPIISPDAAVSLMEQEQELKLDDSTKANRATLTCLQKRCTEALYDRIAGNWRVSKKDDLLGRLKRLPSVVLDTIISWTIQYKGVPTGIEVSGAGHDDATVCMQHQD</sequence>
<dbReference type="AlphaFoldDB" id="A0A1E7FIT6"/>
<dbReference type="SUPFAM" id="SSF54695">
    <property type="entry name" value="POZ domain"/>
    <property type="match status" value="1"/>
</dbReference>
<accession>A0A1E7FIT6</accession>
<protein>
    <recommendedName>
        <fullName evidence="1">BTB domain-containing protein</fullName>
    </recommendedName>
</protein>
<dbReference type="PANTHER" id="PTHR24410:SF23">
    <property type="entry name" value="BTB DOMAIN-CONTAINING PROTEIN-RELATED"/>
    <property type="match status" value="1"/>
</dbReference>
<dbReference type="KEGG" id="fcy:FRACYDRAFT_238526"/>
<dbReference type="InterPro" id="IPR051481">
    <property type="entry name" value="BTB-POZ/Galectin-3-binding"/>
</dbReference>
<dbReference type="Gene3D" id="3.30.710.10">
    <property type="entry name" value="Potassium Channel Kv1.1, Chain A"/>
    <property type="match status" value="1"/>
</dbReference>
<dbReference type="InterPro" id="IPR011333">
    <property type="entry name" value="SKP1/BTB/POZ_sf"/>
</dbReference>
<proteinExistence type="predicted"/>
<name>A0A1E7FIT6_9STRA</name>
<dbReference type="SMART" id="SM00225">
    <property type="entry name" value="BTB"/>
    <property type="match status" value="1"/>
</dbReference>
<reference evidence="2 3" key="1">
    <citation type="submission" date="2016-09" db="EMBL/GenBank/DDBJ databases">
        <title>Extensive genetic diversity and differential bi-allelic expression allows diatom success in the polar Southern Ocean.</title>
        <authorList>
            <consortium name="DOE Joint Genome Institute"/>
            <person name="Mock T."/>
            <person name="Otillar R.P."/>
            <person name="Strauss J."/>
            <person name="Dupont C."/>
            <person name="Frickenhaus S."/>
            <person name="Maumus F."/>
            <person name="Mcmullan M."/>
            <person name="Sanges R."/>
            <person name="Schmutz J."/>
            <person name="Toseland A."/>
            <person name="Valas R."/>
            <person name="Veluchamy A."/>
            <person name="Ward B.J."/>
            <person name="Allen A."/>
            <person name="Barry K."/>
            <person name="Falciatore A."/>
            <person name="Ferrante M."/>
            <person name="Fortunato A.E."/>
            <person name="Gloeckner G."/>
            <person name="Gruber A."/>
            <person name="Hipkin R."/>
            <person name="Janech M."/>
            <person name="Kroth P."/>
            <person name="Leese F."/>
            <person name="Lindquist E."/>
            <person name="Lyon B.R."/>
            <person name="Martin J."/>
            <person name="Mayer C."/>
            <person name="Parker M."/>
            <person name="Quesneville H."/>
            <person name="Raymond J."/>
            <person name="Uhlig C."/>
            <person name="Valentin K.U."/>
            <person name="Worden A.Z."/>
            <person name="Armbrust E.V."/>
            <person name="Bowler C."/>
            <person name="Green B."/>
            <person name="Moulton V."/>
            <person name="Van Oosterhout C."/>
            <person name="Grigoriev I."/>
        </authorList>
    </citation>
    <scope>NUCLEOTIDE SEQUENCE [LARGE SCALE GENOMIC DNA]</scope>
    <source>
        <strain evidence="2 3">CCMP1102</strain>
    </source>
</reference>
<dbReference type="Proteomes" id="UP000095751">
    <property type="component" value="Unassembled WGS sequence"/>
</dbReference>
<dbReference type="PROSITE" id="PS50097">
    <property type="entry name" value="BTB"/>
    <property type="match status" value="1"/>
</dbReference>
<evidence type="ECO:0000313" key="3">
    <source>
        <dbReference type="Proteomes" id="UP000095751"/>
    </source>
</evidence>
<gene>
    <name evidence="2" type="ORF">FRACYDRAFT_238526</name>
</gene>
<dbReference type="CDD" id="cd18186">
    <property type="entry name" value="BTB_POZ_ZBTB_KLHL-like"/>
    <property type="match status" value="1"/>
</dbReference>
<dbReference type="EMBL" id="KV784357">
    <property type="protein sequence ID" value="OEU18092.1"/>
    <property type="molecule type" value="Genomic_DNA"/>
</dbReference>
<evidence type="ECO:0000313" key="2">
    <source>
        <dbReference type="EMBL" id="OEU18092.1"/>
    </source>
</evidence>
<dbReference type="Pfam" id="PF00651">
    <property type="entry name" value="BTB"/>
    <property type="match status" value="1"/>
</dbReference>
<dbReference type="OrthoDB" id="6359943at2759"/>
<dbReference type="PANTHER" id="PTHR24410">
    <property type="entry name" value="HL07962P-RELATED"/>
    <property type="match status" value="1"/>
</dbReference>
<feature type="domain" description="BTB" evidence="1">
    <location>
        <begin position="124"/>
        <end position="204"/>
    </location>
</feature>
<organism evidence="2 3">
    <name type="scientific">Fragilariopsis cylindrus CCMP1102</name>
    <dbReference type="NCBI Taxonomy" id="635003"/>
    <lineage>
        <taxon>Eukaryota</taxon>
        <taxon>Sar</taxon>
        <taxon>Stramenopiles</taxon>
        <taxon>Ochrophyta</taxon>
        <taxon>Bacillariophyta</taxon>
        <taxon>Bacillariophyceae</taxon>
        <taxon>Bacillariophycidae</taxon>
        <taxon>Bacillariales</taxon>
        <taxon>Bacillariaceae</taxon>
        <taxon>Fragilariopsis</taxon>
    </lineage>
</organism>
<keyword evidence="3" id="KW-1185">Reference proteome</keyword>